<dbReference type="InterPro" id="IPR050543">
    <property type="entry name" value="eIF2G"/>
</dbReference>
<dbReference type="Gene3D" id="3.40.50.300">
    <property type="entry name" value="P-loop containing nucleotide triphosphate hydrolases"/>
    <property type="match status" value="1"/>
</dbReference>
<organism evidence="12 13">
    <name type="scientific">Candidatus Uhrbacteria bacterium GW2011_GWC2_53_7</name>
    <dbReference type="NCBI Taxonomy" id="1618986"/>
    <lineage>
        <taxon>Bacteria</taxon>
        <taxon>Candidatus Uhriibacteriota</taxon>
    </lineage>
</organism>
<evidence type="ECO:0000256" key="1">
    <source>
        <dbReference type="ARBA" id="ARBA00005388"/>
    </source>
</evidence>
<dbReference type="PANTHER" id="PTHR42854">
    <property type="entry name" value="EUKARYOTIC TRANSLATION INITIATION FACTOR 2 SUBUNIT 3 FAMILY MEMBER"/>
    <property type="match status" value="1"/>
</dbReference>
<dbReference type="GO" id="GO:0003743">
    <property type="term" value="F:translation initiation factor activity"/>
    <property type="evidence" value="ECO:0007669"/>
    <property type="project" value="UniProtKB-KW"/>
</dbReference>
<dbReference type="GO" id="GO:0046872">
    <property type="term" value="F:metal ion binding"/>
    <property type="evidence" value="ECO:0007669"/>
    <property type="project" value="UniProtKB-KW"/>
</dbReference>
<evidence type="ECO:0000256" key="6">
    <source>
        <dbReference type="ARBA" id="ARBA00022801"/>
    </source>
</evidence>
<dbReference type="SUPFAM" id="SSF50465">
    <property type="entry name" value="EF-Tu/eEF-1alpha/eIF2-gamma C-terminal domain"/>
    <property type="match status" value="1"/>
</dbReference>
<keyword evidence="9" id="KW-0342">GTP-binding</keyword>
<evidence type="ECO:0000256" key="4">
    <source>
        <dbReference type="ARBA" id="ARBA00022723"/>
    </source>
</evidence>
<dbReference type="InterPro" id="IPR009001">
    <property type="entry name" value="Transl_elong_EF1A/Init_IF2_C"/>
</dbReference>
<name>A0A0G2A1T7_9BACT</name>
<dbReference type="EC" id="3.6.5.3" evidence="2"/>
<sequence>MINFAQKTAVKKETPIPEINIGLVGHVDHGKTSLTQALTGKWTDTHSEEIKRGITIRLGYADVVFYYCEKCKSYGNTQKCGKCFGDGTAKRAVSFVDAPGHETLMATVLSGASLMDGALLIISADEKCPQPQTAEHLKALDVVGIRKIIIVQNKIDLVSEKQAIEHYKQIKEFVKGSVAEGSPVIPVSAINNANIDLLIEAIEEHITIYIARSFDINKPGTTIKDLKGAVIGGSITQGIIKTNDEIEICPGVKIGEKWTPLVSKVMMIIESGQQIKEGKPGGLLALQLDLDPSTTRSDGLVGGIAGHPGKIPPVLEELKLELNMFDHVIGVEGNQKINPIKTGDVLMLTVGIAKTVGSVISGDKKKVHVKLKLPVCAEKGERAAMSMQVGGRWHLVGYGTLF</sequence>
<dbReference type="Pfam" id="PF00009">
    <property type="entry name" value="GTP_EFTU"/>
    <property type="match status" value="1"/>
</dbReference>
<dbReference type="GO" id="GO:0003924">
    <property type="term" value="F:GTPase activity"/>
    <property type="evidence" value="ECO:0007669"/>
    <property type="project" value="InterPro"/>
</dbReference>
<dbReference type="InterPro" id="IPR022424">
    <property type="entry name" value="TIF2_gsu"/>
</dbReference>
<comment type="catalytic activity">
    <reaction evidence="10">
        <text>GTP + H2O = GDP + phosphate + H(+)</text>
        <dbReference type="Rhea" id="RHEA:19669"/>
        <dbReference type="ChEBI" id="CHEBI:15377"/>
        <dbReference type="ChEBI" id="CHEBI:15378"/>
        <dbReference type="ChEBI" id="CHEBI:37565"/>
        <dbReference type="ChEBI" id="CHEBI:43474"/>
        <dbReference type="ChEBI" id="CHEBI:58189"/>
        <dbReference type="EC" id="3.6.5.3"/>
    </reaction>
</comment>
<keyword evidence="6" id="KW-0378">Hydrolase</keyword>
<dbReference type="SUPFAM" id="SSF52540">
    <property type="entry name" value="P-loop containing nucleoside triphosphate hydrolases"/>
    <property type="match status" value="1"/>
</dbReference>
<dbReference type="InterPro" id="IPR044128">
    <property type="entry name" value="eIF2g_GTP-bd"/>
</dbReference>
<keyword evidence="8" id="KW-0648">Protein biosynthesis</keyword>
<dbReference type="FunFam" id="2.40.30.10:FF:000075">
    <property type="entry name" value="Translation initiation factor 2 subunit gamma"/>
    <property type="match status" value="1"/>
</dbReference>
<dbReference type="InterPro" id="IPR000795">
    <property type="entry name" value="T_Tr_GTP-bd_dom"/>
</dbReference>
<dbReference type="GO" id="GO:0005829">
    <property type="term" value="C:cytosol"/>
    <property type="evidence" value="ECO:0007669"/>
    <property type="project" value="TreeGrafter"/>
</dbReference>
<dbReference type="NCBIfam" id="TIGR03680">
    <property type="entry name" value="eif2g_arch"/>
    <property type="match status" value="1"/>
</dbReference>
<dbReference type="Pfam" id="PF09173">
    <property type="entry name" value="eIF2_C"/>
    <property type="match status" value="1"/>
</dbReference>
<dbReference type="NCBIfam" id="TIGR00231">
    <property type="entry name" value="small_GTP"/>
    <property type="match status" value="1"/>
</dbReference>
<dbReference type="GO" id="GO:0000049">
    <property type="term" value="F:tRNA binding"/>
    <property type="evidence" value="ECO:0007669"/>
    <property type="project" value="InterPro"/>
</dbReference>
<evidence type="ECO:0000256" key="2">
    <source>
        <dbReference type="ARBA" id="ARBA00011986"/>
    </source>
</evidence>
<evidence type="ECO:0000256" key="9">
    <source>
        <dbReference type="ARBA" id="ARBA00023134"/>
    </source>
</evidence>
<comment type="similarity">
    <text evidence="1">Belongs to the TRAFAC class translation factor GTPase superfamily. Classic translation factor GTPase family. EIF2G subfamily.</text>
</comment>
<evidence type="ECO:0000256" key="3">
    <source>
        <dbReference type="ARBA" id="ARBA00022540"/>
    </source>
</evidence>
<dbReference type="PANTHER" id="PTHR42854:SF3">
    <property type="entry name" value="EUKARYOTIC TRANSLATION INITIATION FACTOR 2 SUBUNIT 3-RELATED"/>
    <property type="match status" value="1"/>
</dbReference>
<evidence type="ECO:0000256" key="5">
    <source>
        <dbReference type="ARBA" id="ARBA00022741"/>
    </source>
</evidence>
<dbReference type="PRINTS" id="PR00315">
    <property type="entry name" value="ELONGATNFCT"/>
</dbReference>
<keyword evidence="5" id="KW-0547">Nucleotide-binding</keyword>
<dbReference type="EMBL" id="LCRN01000059">
    <property type="protein sequence ID" value="KKW34782.1"/>
    <property type="molecule type" value="Genomic_DNA"/>
</dbReference>
<dbReference type="PATRIC" id="fig|1618986.3.peg.629"/>
<dbReference type="CDD" id="cd03688">
    <property type="entry name" value="eIF2_gamma_II"/>
    <property type="match status" value="1"/>
</dbReference>
<protein>
    <recommendedName>
        <fullName evidence="2">protein-synthesizing GTPase</fullName>
        <ecNumber evidence="2">3.6.5.3</ecNumber>
    </recommendedName>
</protein>
<dbReference type="GO" id="GO:0005525">
    <property type="term" value="F:GTP binding"/>
    <property type="evidence" value="ECO:0007669"/>
    <property type="project" value="UniProtKB-KW"/>
</dbReference>
<keyword evidence="7" id="KW-0460">Magnesium</keyword>
<reference evidence="12 13" key="1">
    <citation type="journal article" date="2015" name="Nature">
        <title>rRNA introns, odd ribosomes, and small enigmatic genomes across a large radiation of phyla.</title>
        <authorList>
            <person name="Brown C.T."/>
            <person name="Hug L.A."/>
            <person name="Thomas B.C."/>
            <person name="Sharon I."/>
            <person name="Castelle C.J."/>
            <person name="Singh A."/>
            <person name="Wilkins M.J."/>
            <person name="Williams K.H."/>
            <person name="Banfield J.F."/>
        </authorList>
    </citation>
    <scope>NUCLEOTIDE SEQUENCE [LARGE SCALE GENOMIC DNA]</scope>
</reference>
<dbReference type="NCBIfam" id="NF003077">
    <property type="entry name" value="PRK04000.1"/>
    <property type="match status" value="1"/>
</dbReference>
<dbReference type="SUPFAM" id="SSF50447">
    <property type="entry name" value="Translation proteins"/>
    <property type="match status" value="1"/>
</dbReference>
<evidence type="ECO:0000256" key="7">
    <source>
        <dbReference type="ARBA" id="ARBA00022842"/>
    </source>
</evidence>
<proteinExistence type="inferred from homology"/>
<dbReference type="CDD" id="cd01888">
    <property type="entry name" value="eIF2_gamma"/>
    <property type="match status" value="1"/>
</dbReference>
<dbReference type="Proteomes" id="UP000033865">
    <property type="component" value="Unassembled WGS sequence"/>
</dbReference>
<dbReference type="InterPro" id="IPR044127">
    <property type="entry name" value="eIF2g_dom_2"/>
</dbReference>
<accession>A0A0G2A1T7</accession>
<keyword evidence="3 12" id="KW-0396">Initiation factor</keyword>
<evidence type="ECO:0000259" key="11">
    <source>
        <dbReference type="PROSITE" id="PS51722"/>
    </source>
</evidence>
<evidence type="ECO:0000256" key="10">
    <source>
        <dbReference type="ARBA" id="ARBA00048107"/>
    </source>
</evidence>
<evidence type="ECO:0000313" key="13">
    <source>
        <dbReference type="Proteomes" id="UP000033865"/>
    </source>
</evidence>
<gene>
    <name evidence="12" type="ORF">UY82_C0059G0003</name>
</gene>
<dbReference type="Gene3D" id="2.40.30.10">
    <property type="entry name" value="Translation factors"/>
    <property type="match status" value="2"/>
</dbReference>
<dbReference type="InterPro" id="IPR009000">
    <property type="entry name" value="Transl_B-barrel_sf"/>
</dbReference>
<dbReference type="GO" id="GO:0001731">
    <property type="term" value="P:formation of translation preinitiation complex"/>
    <property type="evidence" value="ECO:0007669"/>
    <property type="project" value="TreeGrafter"/>
</dbReference>
<dbReference type="PROSITE" id="PS51722">
    <property type="entry name" value="G_TR_2"/>
    <property type="match status" value="1"/>
</dbReference>
<feature type="domain" description="Tr-type G" evidence="11">
    <location>
        <begin position="16"/>
        <end position="212"/>
    </location>
</feature>
<comment type="caution">
    <text evidence="12">The sequence shown here is derived from an EMBL/GenBank/DDBJ whole genome shotgun (WGS) entry which is preliminary data.</text>
</comment>
<dbReference type="InterPro" id="IPR015256">
    <property type="entry name" value="eIF2g_C"/>
</dbReference>
<dbReference type="InterPro" id="IPR005225">
    <property type="entry name" value="Small_GTP-bd"/>
</dbReference>
<dbReference type="AlphaFoldDB" id="A0A0G2A1T7"/>
<evidence type="ECO:0000313" key="12">
    <source>
        <dbReference type="EMBL" id="KKW34782.1"/>
    </source>
</evidence>
<keyword evidence="4" id="KW-0479">Metal-binding</keyword>
<dbReference type="InterPro" id="IPR027417">
    <property type="entry name" value="P-loop_NTPase"/>
</dbReference>
<evidence type="ECO:0000256" key="8">
    <source>
        <dbReference type="ARBA" id="ARBA00022917"/>
    </source>
</evidence>